<organism evidence="2 3">
    <name type="scientific">Cyphellophora europaea (strain CBS 101466)</name>
    <name type="common">Phialophora europaea</name>
    <dbReference type="NCBI Taxonomy" id="1220924"/>
    <lineage>
        <taxon>Eukaryota</taxon>
        <taxon>Fungi</taxon>
        <taxon>Dikarya</taxon>
        <taxon>Ascomycota</taxon>
        <taxon>Pezizomycotina</taxon>
        <taxon>Eurotiomycetes</taxon>
        <taxon>Chaetothyriomycetidae</taxon>
        <taxon>Chaetothyriales</taxon>
        <taxon>Cyphellophoraceae</taxon>
        <taxon>Cyphellophora</taxon>
    </lineage>
</organism>
<dbReference type="RefSeq" id="XP_008715581.1">
    <property type="nucleotide sequence ID" value="XM_008717359.1"/>
</dbReference>
<evidence type="ECO:0000313" key="3">
    <source>
        <dbReference type="Proteomes" id="UP000030752"/>
    </source>
</evidence>
<dbReference type="HOGENOM" id="CLU_918345_0_0_1"/>
<dbReference type="InParanoid" id="W2RX97"/>
<proteinExistence type="predicted"/>
<feature type="region of interest" description="Disordered" evidence="1">
    <location>
        <begin position="212"/>
        <end position="245"/>
    </location>
</feature>
<dbReference type="OrthoDB" id="10542098at2759"/>
<reference evidence="2 3" key="1">
    <citation type="submission" date="2013-03" db="EMBL/GenBank/DDBJ databases">
        <title>The Genome Sequence of Phialophora europaea CBS 101466.</title>
        <authorList>
            <consortium name="The Broad Institute Genomics Platform"/>
            <person name="Cuomo C."/>
            <person name="de Hoog S."/>
            <person name="Gorbushina A."/>
            <person name="Walker B."/>
            <person name="Young S.K."/>
            <person name="Zeng Q."/>
            <person name="Gargeya S."/>
            <person name="Fitzgerald M."/>
            <person name="Haas B."/>
            <person name="Abouelleil A."/>
            <person name="Allen A.W."/>
            <person name="Alvarado L."/>
            <person name="Arachchi H.M."/>
            <person name="Berlin A.M."/>
            <person name="Chapman S.B."/>
            <person name="Gainer-Dewar J."/>
            <person name="Goldberg J."/>
            <person name="Griggs A."/>
            <person name="Gujja S."/>
            <person name="Hansen M."/>
            <person name="Howarth C."/>
            <person name="Imamovic A."/>
            <person name="Ireland A."/>
            <person name="Larimer J."/>
            <person name="McCowan C."/>
            <person name="Murphy C."/>
            <person name="Pearson M."/>
            <person name="Poon T.W."/>
            <person name="Priest M."/>
            <person name="Roberts A."/>
            <person name="Saif S."/>
            <person name="Shea T."/>
            <person name="Sisk P."/>
            <person name="Sykes S."/>
            <person name="Wortman J."/>
            <person name="Nusbaum C."/>
            <person name="Birren B."/>
        </authorList>
    </citation>
    <scope>NUCLEOTIDE SEQUENCE [LARGE SCALE GENOMIC DNA]</scope>
    <source>
        <strain evidence="2 3">CBS 101466</strain>
    </source>
</reference>
<dbReference type="GeneID" id="19970346"/>
<evidence type="ECO:0000256" key="1">
    <source>
        <dbReference type="SAM" id="MobiDB-lite"/>
    </source>
</evidence>
<evidence type="ECO:0008006" key="4">
    <source>
        <dbReference type="Google" id="ProtNLM"/>
    </source>
</evidence>
<dbReference type="EMBL" id="KB822719">
    <property type="protein sequence ID" value="ETN41072.1"/>
    <property type="molecule type" value="Genomic_DNA"/>
</dbReference>
<accession>W2RX97</accession>
<dbReference type="AlphaFoldDB" id="W2RX97"/>
<dbReference type="VEuPathDB" id="FungiDB:HMPREF1541_03007"/>
<keyword evidence="3" id="KW-1185">Reference proteome</keyword>
<sequence length="303" mass="33441">MDLREVHELKTLPHHWKRSHPYPCDTPAKPLLQSAHYEAAEDEPVYDIVYLVDEHDISRNINQKVTRNGNTLQRRYAWHYRVADLATFNVGDVPDTIQLHEKVGNPFDNDTFRWEGFMFDIPGGRATCRVSIVAGAGSASDAALTGPGGAGGSNIDRVVGFAGVYPDNRVPYGPVLQVRRDNAYRRLGASLRGPVKVAWHCAYYITKATPVEPTPHAKNATNGSPNSYRHVSNGKSAQGSPDYDQILDQNVDNEVSVGFDGVPWGGMVFGFVLADTIPRSDPNDDTGLEPYDYSAIQELGIEF</sequence>
<evidence type="ECO:0000313" key="2">
    <source>
        <dbReference type="EMBL" id="ETN41072.1"/>
    </source>
</evidence>
<gene>
    <name evidence="2" type="ORF">HMPREF1541_03007</name>
</gene>
<feature type="compositionally biased region" description="Polar residues" evidence="1">
    <location>
        <begin position="219"/>
        <end position="239"/>
    </location>
</feature>
<dbReference type="Proteomes" id="UP000030752">
    <property type="component" value="Unassembled WGS sequence"/>
</dbReference>
<name>W2RX97_CYPE1</name>
<protein>
    <recommendedName>
        <fullName evidence="4">Amine oxidase</fullName>
    </recommendedName>
</protein>